<name>A0A7C5LAS6_CALS0</name>
<keyword evidence="1" id="KW-1133">Transmembrane helix</keyword>
<dbReference type="SUPFAM" id="SSF49373">
    <property type="entry name" value="Invasin/intimin cell-adhesion fragments"/>
    <property type="match status" value="1"/>
</dbReference>
<gene>
    <name evidence="2" type="ORF">ENM11_00275</name>
</gene>
<accession>A0A7C5LAS6</accession>
<reference evidence="2" key="1">
    <citation type="journal article" date="2020" name="mSystems">
        <title>Genome- and Community-Level Interaction Insights into Carbon Utilization and Element Cycling Functions of Hydrothermarchaeota in Hydrothermal Sediment.</title>
        <authorList>
            <person name="Zhou Z."/>
            <person name="Liu Y."/>
            <person name="Xu W."/>
            <person name="Pan J."/>
            <person name="Luo Z.H."/>
            <person name="Li M."/>
        </authorList>
    </citation>
    <scope>NUCLEOTIDE SEQUENCE [LARGE SCALE GENOMIC DNA]</scope>
    <source>
        <strain evidence="2">SpSt-1056</strain>
    </source>
</reference>
<feature type="transmembrane region" description="Helical" evidence="1">
    <location>
        <begin position="125"/>
        <end position="142"/>
    </location>
</feature>
<dbReference type="EMBL" id="DRWN01000004">
    <property type="protein sequence ID" value="HHK67580.1"/>
    <property type="molecule type" value="Genomic_DNA"/>
</dbReference>
<sequence length="155" mass="16617">MFVCFLLHVSAHENHGGVRAGNYLIAIEPVEVEAGKETAIYVLIDYADNETGVEGLKVSVKVEDSVAGTTSSYQAADVGKGVYVFKTVFNQAGLKTVTVTFGNVTAVLPIHVRQANMLETILPRIAPYAIVLGVIATVALAVKKTRERKRPSSSK</sequence>
<comment type="caution">
    <text evidence="2">The sequence shown here is derived from an EMBL/GenBank/DDBJ whole genome shotgun (WGS) entry which is preliminary data.</text>
</comment>
<keyword evidence="1" id="KW-0812">Transmembrane</keyword>
<protein>
    <submittedName>
        <fullName evidence="2">Uncharacterized protein</fullName>
    </submittedName>
</protein>
<dbReference type="AlphaFoldDB" id="A0A7C5LAS6"/>
<evidence type="ECO:0000313" key="2">
    <source>
        <dbReference type="EMBL" id="HHK67580.1"/>
    </source>
</evidence>
<dbReference type="InterPro" id="IPR008964">
    <property type="entry name" value="Invasin/intimin_cell_adhesion"/>
</dbReference>
<evidence type="ECO:0000256" key="1">
    <source>
        <dbReference type="SAM" id="Phobius"/>
    </source>
</evidence>
<keyword evidence="1" id="KW-0472">Membrane</keyword>
<proteinExistence type="predicted"/>
<organism evidence="2">
    <name type="scientific">Caldiarchaeum subterraneum</name>
    <dbReference type="NCBI Taxonomy" id="311458"/>
    <lineage>
        <taxon>Archaea</taxon>
        <taxon>Nitrososphaerota</taxon>
        <taxon>Candidatus Caldarchaeales</taxon>
        <taxon>Candidatus Caldarchaeaceae</taxon>
        <taxon>Candidatus Caldarchaeum</taxon>
    </lineage>
</organism>